<dbReference type="PROSITE" id="PS00028">
    <property type="entry name" value="ZINC_FINGER_C2H2_1"/>
    <property type="match status" value="9"/>
</dbReference>
<gene>
    <name evidence="15" type="ORF">ACAOBT_LOCUS27764</name>
</gene>
<protein>
    <submittedName>
        <fullName evidence="15">Uncharacterized protein</fullName>
    </submittedName>
</protein>
<keyword evidence="5 11" id="KW-0863">Zinc-finger</keyword>
<feature type="domain" description="ZAD" evidence="14">
    <location>
        <begin position="14"/>
        <end position="92"/>
    </location>
</feature>
<evidence type="ECO:0000259" key="14">
    <source>
        <dbReference type="PROSITE" id="PS51915"/>
    </source>
</evidence>
<feature type="binding site" evidence="12">
    <location>
        <position position="65"/>
    </location>
    <ligand>
        <name>Zn(2+)</name>
        <dbReference type="ChEBI" id="CHEBI:29105"/>
    </ligand>
</feature>
<feature type="domain" description="C2H2-type" evidence="13">
    <location>
        <begin position="232"/>
        <end position="259"/>
    </location>
</feature>
<evidence type="ECO:0000256" key="1">
    <source>
        <dbReference type="ARBA" id="ARBA00004123"/>
    </source>
</evidence>
<dbReference type="FunFam" id="3.30.160.60:FF:001289">
    <property type="entry name" value="Zinc finger protein 574"/>
    <property type="match status" value="1"/>
</dbReference>
<dbReference type="InterPro" id="IPR036236">
    <property type="entry name" value="Znf_C2H2_sf"/>
</dbReference>
<dbReference type="Gene3D" id="3.30.160.60">
    <property type="entry name" value="Classic Zinc Finger"/>
    <property type="match status" value="8"/>
</dbReference>
<dbReference type="InterPro" id="IPR012934">
    <property type="entry name" value="Znf_AD"/>
</dbReference>
<dbReference type="GO" id="GO:0008270">
    <property type="term" value="F:zinc ion binding"/>
    <property type="evidence" value="ECO:0007669"/>
    <property type="project" value="UniProtKB-UniRule"/>
</dbReference>
<evidence type="ECO:0000256" key="2">
    <source>
        <dbReference type="ARBA" id="ARBA00006991"/>
    </source>
</evidence>
<feature type="domain" description="C2H2-type" evidence="13">
    <location>
        <begin position="204"/>
        <end position="231"/>
    </location>
</feature>
<dbReference type="Pfam" id="PF00096">
    <property type="entry name" value="zf-C2H2"/>
    <property type="match status" value="8"/>
</dbReference>
<proteinExistence type="inferred from homology"/>
<dbReference type="GO" id="GO:0005634">
    <property type="term" value="C:nucleus"/>
    <property type="evidence" value="ECO:0007669"/>
    <property type="project" value="UniProtKB-SubCell"/>
</dbReference>
<accession>A0A9P0M1P0</accession>
<feature type="domain" description="C2H2-type" evidence="13">
    <location>
        <begin position="384"/>
        <end position="411"/>
    </location>
</feature>
<evidence type="ECO:0000256" key="8">
    <source>
        <dbReference type="ARBA" id="ARBA00023125"/>
    </source>
</evidence>
<dbReference type="GO" id="GO:0000978">
    <property type="term" value="F:RNA polymerase II cis-regulatory region sequence-specific DNA binding"/>
    <property type="evidence" value="ECO:0007669"/>
    <property type="project" value="TreeGrafter"/>
</dbReference>
<dbReference type="FunFam" id="3.30.160.60:FF:001119">
    <property type="entry name" value="zinc finger protein 408"/>
    <property type="match status" value="1"/>
</dbReference>
<dbReference type="FunFam" id="3.30.160.60:FF:000597">
    <property type="entry name" value="zinc finger protein 236 isoform X3"/>
    <property type="match status" value="1"/>
</dbReference>
<feature type="domain" description="C2H2-type" evidence="13">
    <location>
        <begin position="300"/>
        <end position="327"/>
    </location>
</feature>
<sequence length="442" mass="50594">MGSHQKQIYLTSDRLCRTCMYSGADVISLFDVIDIGEKKETLSSILVKCTSIQVTRNDIFPQQICQICLKRLLDAFLFREDCHKIHRKFEELFQSQTTLLCDNVLDTINNDTGNVLAKNDCISNNVSIQSVTNSKSIQVVDEINVKVKPERFEDICVESDRNITEETELADLDFKYACSKCDKTFWTEHTWKMHDNVHAKRKLTKCGVCGKAFTRPADVKRHMSVHTGLKPYTCAICQASFTQSGSLATHMKKHDEFKGLNTNKKKMEQMAYLCSHCGKEFKHCSSLITHVRGHNKDKPYFCTVCDMRFVSNGKLTSHMRIHTGEKPYICKCCGSSFSQSTTLKKHIRSHMGAKDHKCQQCSKSFATSYYLNIHIRKHTGEQPLKCSVCGKSFSDPKNLKQHMMIHSGDRPYRCLTCGKAFRRSHHLKTHMAGHLRNLQLVR</sequence>
<evidence type="ECO:0000256" key="6">
    <source>
        <dbReference type="ARBA" id="ARBA00022833"/>
    </source>
</evidence>
<dbReference type="PROSITE" id="PS50157">
    <property type="entry name" value="ZINC_FINGER_C2H2_2"/>
    <property type="match status" value="9"/>
</dbReference>
<comment type="subcellular location">
    <subcellularLocation>
        <location evidence="1">Nucleus</location>
    </subcellularLocation>
</comment>
<reference evidence="15" key="1">
    <citation type="submission" date="2022-03" db="EMBL/GenBank/DDBJ databases">
        <authorList>
            <person name="Sayadi A."/>
        </authorList>
    </citation>
    <scope>NUCLEOTIDE SEQUENCE</scope>
</reference>
<evidence type="ECO:0000256" key="4">
    <source>
        <dbReference type="ARBA" id="ARBA00022737"/>
    </source>
</evidence>
<evidence type="ECO:0000313" key="15">
    <source>
        <dbReference type="EMBL" id="CAH2004040.1"/>
    </source>
</evidence>
<dbReference type="InterPro" id="IPR013087">
    <property type="entry name" value="Znf_C2H2_type"/>
</dbReference>
<evidence type="ECO:0000256" key="7">
    <source>
        <dbReference type="ARBA" id="ARBA00023015"/>
    </source>
</evidence>
<dbReference type="SMART" id="SM00355">
    <property type="entry name" value="ZnF_C2H2"/>
    <property type="match status" value="9"/>
</dbReference>
<dbReference type="FunFam" id="3.30.160.60:FF:000185">
    <property type="entry name" value="zinc finger protein 319"/>
    <property type="match status" value="1"/>
</dbReference>
<evidence type="ECO:0000256" key="12">
    <source>
        <dbReference type="PROSITE-ProRule" id="PRU01263"/>
    </source>
</evidence>
<keyword evidence="6 12" id="KW-0862">Zinc</keyword>
<dbReference type="AlphaFoldDB" id="A0A9P0M1P0"/>
<keyword evidence="8" id="KW-0238">DNA-binding</keyword>
<dbReference type="PANTHER" id="PTHR24393:SF34">
    <property type="entry name" value="PR_SET DOMAIN 13"/>
    <property type="match status" value="1"/>
</dbReference>
<feature type="domain" description="C2H2-type" evidence="13">
    <location>
        <begin position="356"/>
        <end position="383"/>
    </location>
</feature>
<keyword evidence="16" id="KW-1185">Reference proteome</keyword>
<dbReference type="SMART" id="SM00868">
    <property type="entry name" value="zf-AD"/>
    <property type="match status" value="1"/>
</dbReference>
<dbReference type="SUPFAM" id="SSF57667">
    <property type="entry name" value="beta-beta-alpha zinc fingers"/>
    <property type="match status" value="5"/>
</dbReference>
<evidence type="ECO:0000256" key="11">
    <source>
        <dbReference type="PROSITE-ProRule" id="PRU00042"/>
    </source>
</evidence>
<feature type="domain" description="C2H2-type" evidence="13">
    <location>
        <begin position="272"/>
        <end position="299"/>
    </location>
</feature>
<feature type="binding site" evidence="12">
    <location>
        <position position="68"/>
    </location>
    <ligand>
        <name>Zn(2+)</name>
        <dbReference type="ChEBI" id="CHEBI:29105"/>
    </ligand>
</feature>
<comment type="similarity">
    <text evidence="2">Belongs to the krueppel C2H2-type zinc-finger protein family.</text>
</comment>
<feature type="binding site" evidence="12">
    <location>
        <position position="16"/>
    </location>
    <ligand>
        <name>Zn(2+)</name>
        <dbReference type="ChEBI" id="CHEBI:29105"/>
    </ligand>
</feature>
<dbReference type="PANTHER" id="PTHR24393">
    <property type="entry name" value="ZINC FINGER PROTEIN"/>
    <property type="match status" value="1"/>
</dbReference>
<feature type="domain" description="C2H2-type" evidence="13">
    <location>
        <begin position="328"/>
        <end position="355"/>
    </location>
</feature>
<dbReference type="PROSITE" id="PS51915">
    <property type="entry name" value="ZAD"/>
    <property type="match status" value="1"/>
</dbReference>
<organism evidence="15 16">
    <name type="scientific">Acanthoscelides obtectus</name>
    <name type="common">Bean weevil</name>
    <name type="synonym">Bruchus obtectus</name>
    <dbReference type="NCBI Taxonomy" id="200917"/>
    <lineage>
        <taxon>Eukaryota</taxon>
        <taxon>Metazoa</taxon>
        <taxon>Ecdysozoa</taxon>
        <taxon>Arthropoda</taxon>
        <taxon>Hexapoda</taxon>
        <taxon>Insecta</taxon>
        <taxon>Pterygota</taxon>
        <taxon>Neoptera</taxon>
        <taxon>Endopterygota</taxon>
        <taxon>Coleoptera</taxon>
        <taxon>Polyphaga</taxon>
        <taxon>Cucujiformia</taxon>
        <taxon>Chrysomeloidea</taxon>
        <taxon>Chrysomelidae</taxon>
        <taxon>Bruchinae</taxon>
        <taxon>Bruchini</taxon>
        <taxon>Acanthoscelides</taxon>
    </lineage>
</organism>
<evidence type="ECO:0000313" key="16">
    <source>
        <dbReference type="Proteomes" id="UP001152888"/>
    </source>
</evidence>
<keyword evidence="7" id="KW-0805">Transcription regulation</keyword>
<keyword evidence="9" id="KW-0804">Transcription</keyword>
<dbReference type="FunFam" id="3.30.160.60:FF:000264">
    <property type="entry name" value="Zinc finger protein 236"/>
    <property type="match status" value="1"/>
</dbReference>
<evidence type="ECO:0000259" key="13">
    <source>
        <dbReference type="PROSITE" id="PS50157"/>
    </source>
</evidence>
<name>A0A9P0M1P0_ACAOB</name>
<keyword evidence="4" id="KW-0677">Repeat</keyword>
<feature type="domain" description="C2H2-type" evidence="13">
    <location>
        <begin position="176"/>
        <end position="203"/>
    </location>
</feature>
<dbReference type="Pfam" id="PF07776">
    <property type="entry name" value="zf-AD"/>
    <property type="match status" value="1"/>
</dbReference>
<feature type="binding site" evidence="12">
    <location>
        <position position="19"/>
    </location>
    <ligand>
        <name>Zn(2+)</name>
        <dbReference type="ChEBI" id="CHEBI:29105"/>
    </ligand>
</feature>
<feature type="domain" description="C2H2-type" evidence="13">
    <location>
        <begin position="412"/>
        <end position="434"/>
    </location>
</feature>
<dbReference type="SUPFAM" id="SSF57716">
    <property type="entry name" value="Glucocorticoid receptor-like (DNA-binding domain)"/>
    <property type="match status" value="1"/>
</dbReference>
<dbReference type="FunFam" id="3.30.160.60:FF:000145">
    <property type="entry name" value="Zinc finger protein 574"/>
    <property type="match status" value="1"/>
</dbReference>
<dbReference type="FunFam" id="3.30.160.60:FF:000303">
    <property type="entry name" value="Zinc finger protein 41"/>
    <property type="match status" value="1"/>
</dbReference>
<keyword evidence="3 12" id="KW-0479">Metal-binding</keyword>
<dbReference type="Gene3D" id="3.40.1800.20">
    <property type="match status" value="1"/>
</dbReference>
<dbReference type="OrthoDB" id="6077919at2759"/>
<dbReference type="Proteomes" id="UP001152888">
    <property type="component" value="Unassembled WGS sequence"/>
</dbReference>
<dbReference type="GO" id="GO:0001228">
    <property type="term" value="F:DNA-binding transcription activator activity, RNA polymerase II-specific"/>
    <property type="evidence" value="ECO:0007669"/>
    <property type="project" value="TreeGrafter"/>
</dbReference>
<dbReference type="EMBL" id="CAKOFQ010007569">
    <property type="protein sequence ID" value="CAH2004040.1"/>
    <property type="molecule type" value="Genomic_DNA"/>
</dbReference>
<evidence type="ECO:0000256" key="3">
    <source>
        <dbReference type="ARBA" id="ARBA00022723"/>
    </source>
</evidence>
<evidence type="ECO:0000256" key="9">
    <source>
        <dbReference type="ARBA" id="ARBA00023163"/>
    </source>
</evidence>
<evidence type="ECO:0000256" key="10">
    <source>
        <dbReference type="ARBA" id="ARBA00023242"/>
    </source>
</evidence>
<evidence type="ECO:0000256" key="5">
    <source>
        <dbReference type="ARBA" id="ARBA00022771"/>
    </source>
</evidence>
<keyword evidence="10" id="KW-0539">Nucleus</keyword>
<comment type="caution">
    <text evidence="15">The sequence shown here is derived from an EMBL/GenBank/DDBJ whole genome shotgun (WGS) entry which is preliminary data.</text>
</comment>